<comment type="caution">
    <text evidence="1">The sequence shown here is derived from an EMBL/GenBank/DDBJ whole genome shotgun (WGS) entry which is preliminary data.</text>
</comment>
<protein>
    <submittedName>
        <fullName evidence="1">Uncharacterized protein</fullName>
    </submittedName>
</protein>
<evidence type="ECO:0000313" key="2">
    <source>
        <dbReference type="Proteomes" id="UP001153269"/>
    </source>
</evidence>
<dbReference type="AlphaFoldDB" id="A0A9N7Y196"/>
<evidence type="ECO:0000313" key="1">
    <source>
        <dbReference type="EMBL" id="CAB1413955.1"/>
    </source>
</evidence>
<proteinExistence type="predicted"/>
<name>A0A9N7Y196_PLEPL</name>
<gene>
    <name evidence="1" type="ORF">PLEPLA_LOCUS1658</name>
</gene>
<dbReference type="Proteomes" id="UP001153269">
    <property type="component" value="Unassembled WGS sequence"/>
</dbReference>
<dbReference type="EMBL" id="CADEAL010000080">
    <property type="protein sequence ID" value="CAB1413955.1"/>
    <property type="molecule type" value="Genomic_DNA"/>
</dbReference>
<sequence length="109" mass="12235">MNICTKNLLTIHPKVVETFQSRSELCVDRLTDMLLSPEARCWCGYKPQHRVKRPSHSGCSSSGYRGPPLRAYLTDWQSPDEKKTETCGDVKGKLVVVNVPPDVKLFTGT</sequence>
<organism evidence="1 2">
    <name type="scientific">Pleuronectes platessa</name>
    <name type="common">European plaice</name>
    <dbReference type="NCBI Taxonomy" id="8262"/>
    <lineage>
        <taxon>Eukaryota</taxon>
        <taxon>Metazoa</taxon>
        <taxon>Chordata</taxon>
        <taxon>Craniata</taxon>
        <taxon>Vertebrata</taxon>
        <taxon>Euteleostomi</taxon>
        <taxon>Actinopterygii</taxon>
        <taxon>Neopterygii</taxon>
        <taxon>Teleostei</taxon>
        <taxon>Neoteleostei</taxon>
        <taxon>Acanthomorphata</taxon>
        <taxon>Carangaria</taxon>
        <taxon>Pleuronectiformes</taxon>
        <taxon>Pleuronectoidei</taxon>
        <taxon>Pleuronectidae</taxon>
        <taxon>Pleuronectes</taxon>
    </lineage>
</organism>
<keyword evidence="2" id="KW-1185">Reference proteome</keyword>
<accession>A0A9N7Y196</accession>
<reference evidence="1" key="1">
    <citation type="submission" date="2020-03" db="EMBL/GenBank/DDBJ databases">
        <authorList>
            <person name="Weist P."/>
        </authorList>
    </citation>
    <scope>NUCLEOTIDE SEQUENCE</scope>
</reference>